<dbReference type="OrthoDB" id="1058301at2759"/>
<keyword evidence="4" id="KW-1185">Reference proteome</keyword>
<dbReference type="InterPro" id="IPR030395">
    <property type="entry name" value="GP_PDE_dom"/>
</dbReference>
<reference evidence="4" key="1">
    <citation type="journal article" date="2021" name="BMC Genomics">
        <title>Chromosome-level genome assembly and manually-curated proteome of model necrotroph Parastagonospora nodorum Sn15 reveals a genome-wide trove of candidate effector homologs, and redundancy of virulence-related functions within an accessory chromosome.</title>
        <authorList>
            <person name="Bertazzoni S."/>
            <person name="Jones D.A.B."/>
            <person name="Phan H.T."/>
            <person name="Tan K.-C."/>
            <person name="Hane J.K."/>
        </authorList>
    </citation>
    <scope>NUCLEOTIDE SEQUENCE [LARGE SCALE GENOMIC DNA]</scope>
    <source>
        <strain evidence="4">SN15 / ATCC MYA-4574 / FGSC 10173)</strain>
    </source>
</reference>
<dbReference type="PANTHER" id="PTHR43805:SF1">
    <property type="entry name" value="GP-PDE DOMAIN-CONTAINING PROTEIN"/>
    <property type="match status" value="1"/>
</dbReference>
<dbReference type="PANTHER" id="PTHR43805">
    <property type="entry name" value="GLYCEROPHOSPHORYL DIESTER PHOSPHODIESTERASE"/>
    <property type="match status" value="1"/>
</dbReference>
<sequence>MALQIAAAFLALSTLAHSARQDYDVHKIIEAFRRPRWNGTTENSHDAYFRASQAGIECIETDIHISLDGQLPMIHDKGLGRETDVGEFTGRAAYNPYTGQGYNPAVADLNFTGFIEHLHLRDEAGRVHEETVPTLPDMVQNIHKNGANVVLQLDFKDKEAVEPAYWALKNLTNAAGVPANEWCIYKLQAAWWQTPEELEAQAWMRDALENGVRIPYIPVYQPADEGAFDTLASLKAFMSTNYTISAEIELYSKDGPGQELVDWPCPSSRRLQHRSTTPGISRYQRISASTTPRMLFKIARCRNSSTCWWATNPPTGAIIAVTLTGYCARASIGLSPTTRISGTRISRNREREIC</sequence>
<gene>
    <name evidence="3" type="ORF">JI435_058030</name>
</gene>
<evidence type="ECO:0000259" key="2">
    <source>
        <dbReference type="Pfam" id="PF03009"/>
    </source>
</evidence>
<name>A0A7U2NP94_PHANO</name>
<feature type="chain" id="PRO_5030994124" description="GP-PDE domain-containing protein" evidence="1">
    <location>
        <begin position="19"/>
        <end position="354"/>
    </location>
</feature>
<evidence type="ECO:0000313" key="3">
    <source>
        <dbReference type="EMBL" id="QRD05518.1"/>
    </source>
</evidence>
<dbReference type="EMBL" id="CP069041">
    <property type="protein sequence ID" value="QRD05518.1"/>
    <property type="molecule type" value="Genomic_DNA"/>
</dbReference>
<dbReference type="GO" id="GO:0006629">
    <property type="term" value="P:lipid metabolic process"/>
    <property type="evidence" value="ECO:0007669"/>
    <property type="project" value="InterPro"/>
</dbReference>
<dbReference type="AlphaFoldDB" id="A0A7U2NP94"/>
<protein>
    <recommendedName>
        <fullName evidence="2">GP-PDE domain-containing protein</fullName>
    </recommendedName>
</protein>
<dbReference type="VEuPathDB" id="FungiDB:JI435_058030"/>
<evidence type="ECO:0000313" key="4">
    <source>
        <dbReference type="Proteomes" id="UP000663193"/>
    </source>
</evidence>
<feature type="signal peptide" evidence="1">
    <location>
        <begin position="1"/>
        <end position="18"/>
    </location>
</feature>
<feature type="domain" description="GP-PDE" evidence="2">
    <location>
        <begin position="41"/>
        <end position="157"/>
    </location>
</feature>
<dbReference type="SUPFAM" id="SSF51695">
    <property type="entry name" value="PLC-like phosphodiesterases"/>
    <property type="match status" value="1"/>
</dbReference>
<organism evidence="3 4">
    <name type="scientific">Phaeosphaeria nodorum (strain SN15 / ATCC MYA-4574 / FGSC 10173)</name>
    <name type="common">Glume blotch fungus</name>
    <name type="synonym">Parastagonospora nodorum</name>
    <dbReference type="NCBI Taxonomy" id="321614"/>
    <lineage>
        <taxon>Eukaryota</taxon>
        <taxon>Fungi</taxon>
        <taxon>Dikarya</taxon>
        <taxon>Ascomycota</taxon>
        <taxon>Pezizomycotina</taxon>
        <taxon>Dothideomycetes</taxon>
        <taxon>Pleosporomycetidae</taxon>
        <taxon>Pleosporales</taxon>
        <taxon>Pleosporineae</taxon>
        <taxon>Phaeosphaeriaceae</taxon>
        <taxon>Parastagonospora</taxon>
    </lineage>
</organism>
<keyword evidence="1" id="KW-0732">Signal</keyword>
<proteinExistence type="predicted"/>
<dbReference type="GO" id="GO:0008081">
    <property type="term" value="F:phosphoric diester hydrolase activity"/>
    <property type="evidence" value="ECO:0007669"/>
    <property type="project" value="InterPro"/>
</dbReference>
<dbReference type="Proteomes" id="UP000663193">
    <property type="component" value="Chromosome 19"/>
</dbReference>
<accession>A0A7U2NP94</accession>
<evidence type="ECO:0000256" key="1">
    <source>
        <dbReference type="SAM" id="SignalP"/>
    </source>
</evidence>
<dbReference type="InterPro" id="IPR017946">
    <property type="entry name" value="PLC-like_Pdiesterase_TIM-brl"/>
</dbReference>
<dbReference type="Pfam" id="PF03009">
    <property type="entry name" value="GDPD"/>
    <property type="match status" value="1"/>
</dbReference>
<dbReference type="Gene3D" id="3.20.20.190">
    <property type="entry name" value="Phosphatidylinositol (PI) phosphodiesterase"/>
    <property type="match status" value="1"/>
</dbReference>